<dbReference type="AlphaFoldDB" id="A0A511M6K4"/>
<keyword evidence="2" id="KW-1185">Reference proteome</keyword>
<reference evidence="1 2" key="1">
    <citation type="submission" date="2019-07" db="EMBL/GenBank/DDBJ databases">
        <title>Whole genome shotgun sequence of Nocardia ninae NBRC 108245.</title>
        <authorList>
            <person name="Hosoyama A."/>
            <person name="Uohara A."/>
            <person name="Ohji S."/>
            <person name="Ichikawa N."/>
        </authorList>
    </citation>
    <scope>NUCLEOTIDE SEQUENCE [LARGE SCALE GENOMIC DNA]</scope>
    <source>
        <strain evidence="1 2">NBRC 108245</strain>
    </source>
</reference>
<organism evidence="1 2">
    <name type="scientific">Nocardia ninae NBRC 108245</name>
    <dbReference type="NCBI Taxonomy" id="1210091"/>
    <lineage>
        <taxon>Bacteria</taxon>
        <taxon>Bacillati</taxon>
        <taxon>Actinomycetota</taxon>
        <taxon>Actinomycetes</taxon>
        <taxon>Mycobacteriales</taxon>
        <taxon>Nocardiaceae</taxon>
        <taxon>Nocardia</taxon>
    </lineage>
</organism>
<evidence type="ECO:0000313" key="2">
    <source>
        <dbReference type="Proteomes" id="UP000321424"/>
    </source>
</evidence>
<gene>
    <name evidence="1" type="ORF">NN4_02870</name>
</gene>
<dbReference type="EMBL" id="BJXA01000001">
    <property type="protein sequence ID" value="GEM35768.1"/>
    <property type="molecule type" value="Genomic_DNA"/>
</dbReference>
<dbReference type="SUPFAM" id="SSF101898">
    <property type="entry name" value="NHL repeat"/>
    <property type="match status" value="1"/>
</dbReference>
<protein>
    <submittedName>
        <fullName evidence="1">Uncharacterized protein</fullName>
    </submittedName>
</protein>
<dbReference type="Gene3D" id="2.120.10.30">
    <property type="entry name" value="TolB, C-terminal domain"/>
    <property type="match status" value="1"/>
</dbReference>
<evidence type="ECO:0000313" key="1">
    <source>
        <dbReference type="EMBL" id="GEM35768.1"/>
    </source>
</evidence>
<dbReference type="InterPro" id="IPR011042">
    <property type="entry name" value="6-blade_b-propeller_TolB-like"/>
</dbReference>
<accession>A0A511M6K4</accession>
<proteinExistence type="predicted"/>
<name>A0A511M6K4_9NOCA</name>
<comment type="caution">
    <text evidence="1">The sequence shown here is derived from an EMBL/GenBank/DDBJ whole genome shotgun (WGS) entry which is preliminary data.</text>
</comment>
<sequence>MRPRGWVGLAAFADTSVITLQDRNRGVRSATRPGVFRVTTAFVGVATLALLAGCSSGSNSDNLPTRDPAVAAVSPAGTARPAGEVVGLPNPVGALLAEASTGQVAALEAGETNSTLLLFDPATPNGTPRAVSLPAHGASLAQGKPGELLIPAPDRIIRVDVATATRTELPVDGDARSVQRRDDGTLLVGTADGKVRTLDPEGKLVRTVDGLASADALAVTEDHVAVLDRRQTSVTEIELGKKNLGLALRAGDGATTMIADRFGRIIVTDTDGGELLVFSAGPLLLRQRFPVNSSPYALAYDQRSDTVWVTCTQSNEVVGFDLSTGIPTEVGRYPTVRQPNSVTIDQRTGDMFVGSAADGGLQRIRADDRKKGQ</sequence>
<dbReference type="Proteomes" id="UP000321424">
    <property type="component" value="Unassembled WGS sequence"/>
</dbReference>